<evidence type="ECO:0000313" key="2">
    <source>
        <dbReference type="EMBL" id="SLN44536.1"/>
    </source>
</evidence>
<dbReference type="AlphaFoldDB" id="A0A1X6ZBE4"/>
<dbReference type="CDD" id="cd04301">
    <property type="entry name" value="NAT_SF"/>
    <property type="match status" value="1"/>
</dbReference>
<feature type="domain" description="N-acetyltransferase" evidence="1">
    <location>
        <begin position="7"/>
        <end position="167"/>
    </location>
</feature>
<protein>
    <submittedName>
        <fullName evidence="2">Acetyltransferase (GNAT) family protein</fullName>
    </submittedName>
</protein>
<dbReference type="PROSITE" id="PS51186">
    <property type="entry name" value="GNAT"/>
    <property type="match status" value="1"/>
</dbReference>
<dbReference type="SUPFAM" id="SSF55729">
    <property type="entry name" value="Acyl-CoA N-acyltransferases (Nat)"/>
    <property type="match status" value="1"/>
</dbReference>
<dbReference type="Proteomes" id="UP000194012">
    <property type="component" value="Unassembled WGS sequence"/>
</dbReference>
<dbReference type="Pfam" id="PF00583">
    <property type="entry name" value="Acetyltransf_1"/>
    <property type="match status" value="1"/>
</dbReference>
<accession>A0A1X6ZBE4</accession>
<evidence type="ECO:0000259" key="1">
    <source>
        <dbReference type="PROSITE" id="PS51186"/>
    </source>
</evidence>
<dbReference type="EMBL" id="FWFJ01000015">
    <property type="protein sequence ID" value="SLN44536.1"/>
    <property type="molecule type" value="Genomic_DNA"/>
</dbReference>
<keyword evidence="3" id="KW-1185">Reference proteome</keyword>
<name>A0A1X6ZBE4_9RHOB</name>
<dbReference type="PANTHER" id="PTHR43138">
    <property type="entry name" value="ACETYLTRANSFERASE, GNAT FAMILY"/>
    <property type="match status" value="1"/>
</dbReference>
<dbReference type="InterPro" id="IPR000182">
    <property type="entry name" value="GNAT_dom"/>
</dbReference>
<dbReference type="OrthoDB" id="9788300at2"/>
<sequence>MSDHADISIRLARESDNDALWGILRDVIRAGDTYTYDPGLTRDASLDLWTVAPRATYVAEVADEIIGTYFIKTNQQGGGAHVCNCGYMVAPGGRGRGLAAAMCRHSQTQALALGYLAMQFNFVVTTNLGAVHLWHKLGFETVGRLPRAFAHPTQGFVDALVMYKWLAEDVG</sequence>
<evidence type="ECO:0000313" key="3">
    <source>
        <dbReference type="Proteomes" id="UP000194012"/>
    </source>
</evidence>
<dbReference type="Gene3D" id="3.40.630.30">
    <property type="match status" value="1"/>
</dbReference>
<proteinExistence type="predicted"/>
<dbReference type="RefSeq" id="WP_085826840.1">
    <property type="nucleotide sequence ID" value="NZ_FWFJ01000015.1"/>
</dbReference>
<keyword evidence="2" id="KW-0808">Transferase</keyword>
<reference evidence="3" key="1">
    <citation type="submission" date="2017-03" db="EMBL/GenBank/DDBJ databases">
        <authorList>
            <person name="Rodrigo-Torres L."/>
            <person name="Arahal R.D."/>
            <person name="Lucena T."/>
        </authorList>
    </citation>
    <scope>NUCLEOTIDE SEQUENCE [LARGE SCALE GENOMIC DNA]</scope>
    <source>
        <strain evidence="3">CECT 8370</strain>
    </source>
</reference>
<dbReference type="PANTHER" id="PTHR43138:SF1">
    <property type="entry name" value="N-ACETYLTRANSFERASE ACA1"/>
    <property type="match status" value="1"/>
</dbReference>
<dbReference type="InterPro" id="IPR052742">
    <property type="entry name" value="Mito_N-acetyltransferase"/>
</dbReference>
<organism evidence="2 3">
    <name type="scientific">Roseovarius gaetbuli</name>
    <dbReference type="NCBI Taxonomy" id="1356575"/>
    <lineage>
        <taxon>Bacteria</taxon>
        <taxon>Pseudomonadati</taxon>
        <taxon>Pseudomonadota</taxon>
        <taxon>Alphaproteobacteria</taxon>
        <taxon>Rhodobacterales</taxon>
        <taxon>Roseobacteraceae</taxon>
        <taxon>Roseovarius</taxon>
    </lineage>
</organism>
<dbReference type="InterPro" id="IPR016181">
    <property type="entry name" value="Acyl_CoA_acyltransferase"/>
</dbReference>
<dbReference type="GO" id="GO:0016747">
    <property type="term" value="F:acyltransferase activity, transferring groups other than amino-acyl groups"/>
    <property type="evidence" value="ECO:0007669"/>
    <property type="project" value="InterPro"/>
</dbReference>
<gene>
    <name evidence="2" type="ORF">ROG8370_01913</name>
</gene>